<organism evidence="2 3">
    <name type="scientific">Oxalicibacterium solurbis</name>
    <dbReference type="NCBI Taxonomy" id="69280"/>
    <lineage>
        <taxon>Bacteria</taxon>
        <taxon>Pseudomonadati</taxon>
        <taxon>Pseudomonadota</taxon>
        <taxon>Betaproteobacteria</taxon>
        <taxon>Burkholderiales</taxon>
        <taxon>Oxalobacteraceae</taxon>
        <taxon>Oxalicibacterium</taxon>
    </lineage>
</organism>
<protein>
    <recommendedName>
        <fullName evidence="4">Neuromedin U</fullName>
    </recommendedName>
</protein>
<evidence type="ECO:0000313" key="2">
    <source>
        <dbReference type="EMBL" id="GGI52840.1"/>
    </source>
</evidence>
<gene>
    <name evidence="2" type="ORF">GCM10011430_00140</name>
</gene>
<evidence type="ECO:0000256" key="1">
    <source>
        <dbReference type="SAM" id="SignalP"/>
    </source>
</evidence>
<reference evidence="2" key="1">
    <citation type="journal article" date="2014" name="Int. J. Syst. Evol. Microbiol.">
        <title>Complete genome sequence of Corynebacterium casei LMG S-19264T (=DSM 44701T), isolated from a smear-ripened cheese.</title>
        <authorList>
            <consortium name="US DOE Joint Genome Institute (JGI-PGF)"/>
            <person name="Walter F."/>
            <person name="Albersmeier A."/>
            <person name="Kalinowski J."/>
            <person name="Ruckert C."/>
        </authorList>
    </citation>
    <scope>NUCLEOTIDE SEQUENCE</scope>
    <source>
        <strain evidence="2">CCM 7664</strain>
    </source>
</reference>
<feature type="signal peptide" evidence="1">
    <location>
        <begin position="1"/>
        <end position="25"/>
    </location>
</feature>
<dbReference type="EMBL" id="BMDP01000001">
    <property type="protein sequence ID" value="GGI52840.1"/>
    <property type="molecule type" value="Genomic_DNA"/>
</dbReference>
<proteinExistence type="predicted"/>
<dbReference type="RefSeq" id="WP_229723884.1">
    <property type="nucleotide sequence ID" value="NZ_BMDP01000001.1"/>
</dbReference>
<name>A0A8J3ATE0_9BURK</name>
<comment type="caution">
    <text evidence="2">The sequence shown here is derived from an EMBL/GenBank/DDBJ whole genome shotgun (WGS) entry which is preliminary data.</text>
</comment>
<sequence>MNSSSRSVGLRLLFGMLFLAGLAQAPVHAQDAAQANNPLANMTAFNLQNYYIGDLTDTDDDANQFWLRFAKPFSVNQSKWLLRASLPVNTYPVPPSGGHTTGIGDLNLFAAYLIDTGNPAVSFGVGPQITAPTASKDEVGSEKWSAGLVNVLFDASSAKFQYGYLLSWQQSFAGTNSREDVNVAAFQPFAFYQLGGGTYLRAAPIWVYNIENDNYSVPLGIGIGQVEKKGKTVYNYFVEPQFSAWDKGSGQPEWQIFFGLNMQFMN</sequence>
<evidence type="ECO:0000313" key="3">
    <source>
        <dbReference type="Proteomes" id="UP000627205"/>
    </source>
</evidence>
<evidence type="ECO:0008006" key="4">
    <source>
        <dbReference type="Google" id="ProtNLM"/>
    </source>
</evidence>
<accession>A0A8J3ATE0</accession>
<keyword evidence="3" id="KW-1185">Reference proteome</keyword>
<dbReference type="AlphaFoldDB" id="A0A8J3ATE0"/>
<feature type="chain" id="PRO_5035194246" description="Neuromedin U" evidence="1">
    <location>
        <begin position="26"/>
        <end position="266"/>
    </location>
</feature>
<dbReference type="Proteomes" id="UP000627205">
    <property type="component" value="Unassembled WGS sequence"/>
</dbReference>
<keyword evidence="1" id="KW-0732">Signal</keyword>
<reference evidence="2" key="2">
    <citation type="submission" date="2020-09" db="EMBL/GenBank/DDBJ databases">
        <authorList>
            <person name="Sun Q."/>
            <person name="Sedlacek I."/>
        </authorList>
    </citation>
    <scope>NUCLEOTIDE SEQUENCE</scope>
    <source>
        <strain evidence="2">CCM 7664</strain>
    </source>
</reference>